<comment type="caution">
    <text evidence="9">The sequence shown here is derived from an EMBL/GenBank/DDBJ whole genome shotgun (WGS) entry which is preliminary data.</text>
</comment>
<name>A0A7K0K4K2_9ACTO</name>
<sequence length="451" mass="49088">MGTEAEELDRDALIEKNLPLVGYQVAELLRRVPSFVQREDLASAGALALVQAANSYDPTHGVPFHRFAVYRIRGAMLDELRSMDWATRGARQRTKQLEEMTATLTAAGGRAPTKEELASALGVEVEQVESAQADASRRIVSIDSTVGEDDTRTIEIVDEGMTPEDSLLTDERMVYLKAAVQSLPQRLRFVVEQIFFAEKPISEIADALGVTQSRVSQLRTEALSMMREGMEHHLESEPNDAVGKGHKEKAGIVQKRREKYFQKIADNAESIREPGGSRPSGGRTTSSSPSLESGSPNGTSINQSAEGKTSSSKSSTSSLWASDEPSGQTEEKEPPSTASENPPRGSVPKTQGRRFGKFQVPTSSTTTSFLADRSKVSAQAKAQLRAEAEARAAEEEERKSKDKEGRGSQIAEQLPNAKEEPGLTPPTTSYLGGLSMKRHETMVSSGRKPRK</sequence>
<dbReference type="EMBL" id="VUMY01000011">
    <property type="protein sequence ID" value="MST49990.1"/>
    <property type="molecule type" value="Genomic_DNA"/>
</dbReference>
<feature type="compositionally biased region" description="Polar residues" evidence="5">
    <location>
        <begin position="296"/>
        <end position="307"/>
    </location>
</feature>
<dbReference type="GO" id="GO:0016987">
    <property type="term" value="F:sigma factor activity"/>
    <property type="evidence" value="ECO:0007669"/>
    <property type="project" value="UniProtKB-KW"/>
</dbReference>
<feature type="domain" description="RNA polymerase sigma-70 region 4" evidence="8">
    <location>
        <begin position="180"/>
        <end position="228"/>
    </location>
</feature>
<feature type="compositionally biased region" description="Low complexity" evidence="5">
    <location>
        <begin position="308"/>
        <end position="318"/>
    </location>
</feature>
<evidence type="ECO:0000256" key="3">
    <source>
        <dbReference type="ARBA" id="ARBA00023125"/>
    </source>
</evidence>
<accession>A0A7K0K4K2</accession>
<dbReference type="InterPro" id="IPR007627">
    <property type="entry name" value="RNA_pol_sigma70_r2"/>
</dbReference>
<dbReference type="InterPro" id="IPR007630">
    <property type="entry name" value="RNA_pol_sigma70_r4"/>
</dbReference>
<dbReference type="PANTHER" id="PTHR30385:SF7">
    <property type="entry name" value="RNA POLYMERASE SIGMA FACTOR FLIA"/>
    <property type="match status" value="1"/>
</dbReference>
<dbReference type="InterPro" id="IPR007624">
    <property type="entry name" value="RNA_pol_sigma70_r3"/>
</dbReference>
<protein>
    <submittedName>
        <fullName evidence="9">Sigma-70 family RNA polymerase sigma factor</fullName>
    </submittedName>
</protein>
<feature type="region of interest" description="Disordered" evidence="5">
    <location>
        <begin position="230"/>
        <end position="254"/>
    </location>
</feature>
<dbReference type="Proteomes" id="UP000442535">
    <property type="component" value="Unassembled WGS sequence"/>
</dbReference>
<dbReference type="GO" id="GO:0006352">
    <property type="term" value="P:DNA-templated transcription initiation"/>
    <property type="evidence" value="ECO:0007669"/>
    <property type="project" value="InterPro"/>
</dbReference>
<dbReference type="Gene3D" id="1.20.140.160">
    <property type="match status" value="1"/>
</dbReference>
<dbReference type="Gene3D" id="1.10.1740.10">
    <property type="match status" value="1"/>
</dbReference>
<keyword evidence="10" id="KW-1185">Reference proteome</keyword>
<feature type="compositionally biased region" description="Low complexity" evidence="5">
    <location>
        <begin position="274"/>
        <end position="295"/>
    </location>
</feature>
<dbReference type="NCBIfam" id="TIGR02937">
    <property type="entry name" value="sigma70-ECF"/>
    <property type="match status" value="1"/>
</dbReference>
<evidence type="ECO:0000259" key="6">
    <source>
        <dbReference type="Pfam" id="PF04539"/>
    </source>
</evidence>
<evidence type="ECO:0000313" key="10">
    <source>
        <dbReference type="Proteomes" id="UP000442535"/>
    </source>
</evidence>
<dbReference type="InterPro" id="IPR014284">
    <property type="entry name" value="RNA_pol_sigma-70_dom"/>
</dbReference>
<keyword evidence="2" id="KW-0731">Sigma factor</keyword>
<feature type="domain" description="RNA polymerase sigma-70 region 2" evidence="7">
    <location>
        <begin position="13"/>
        <end position="85"/>
    </location>
</feature>
<organism evidence="9 10">
    <name type="scientific">Mobiluncus porci</name>
    <dbReference type="NCBI Taxonomy" id="2652278"/>
    <lineage>
        <taxon>Bacteria</taxon>
        <taxon>Bacillati</taxon>
        <taxon>Actinomycetota</taxon>
        <taxon>Actinomycetes</taxon>
        <taxon>Actinomycetales</taxon>
        <taxon>Actinomycetaceae</taxon>
        <taxon>Mobiluncus</taxon>
    </lineage>
</organism>
<feature type="domain" description="RNA polymerase sigma-70 region 3" evidence="6">
    <location>
        <begin position="94"/>
        <end position="166"/>
    </location>
</feature>
<evidence type="ECO:0000259" key="7">
    <source>
        <dbReference type="Pfam" id="PF04542"/>
    </source>
</evidence>
<reference evidence="9 10" key="1">
    <citation type="submission" date="2019-08" db="EMBL/GenBank/DDBJ databases">
        <title>In-depth cultivation of the pig gut microbiome towards novel bacterial diversity and tailored functional studies.</title>
        <authorList>
            <person name="Wylensek D."/>
            <person name="Hitch T.C.A."/>
            <person name="Clavel T."/>
        </authorList>
    </citation>
    <scope>NUCLEOTIDE SEQUENCE [LARGE SCALE GENOMIC DNA]</scope>
    <source>
        <strain evidence="9 10">RF-GAM-744-WT-7</strain>
    </source>
</reference>
<dbReference type="InterPro" id="IPR013324">
    <property type="entry name" value="RNA_pol_sigma_r3/r4-like"/>
</dbReference>
<keyword evidence="1" id="KW-0805">Transcription regulation</keyword>
<dbReference type="PANTHER" id="PTHR30385">
    <property type="entry name" value="SIGMA FACTOR F FLAGELLAR"/>
    <property type="match status" value="1"/>
</dbReference>
<dbReference type="Pfam" id="PF04545">
    <property type="entry name" value="Sigma70_r4"/>
    <property type="match status" value="1"/>
</dbReference>
<gene>
    <name evidence="9" type="ORF">FYJ63_07045</name>
</gene>
<dbReference type="SUPFAM" id="SSF88659">
    <property type="entry name" value="Sigma3 and sigma4 domains of RNA polymerase sigma factors"/>
    <property type="match status" value="2"/>
</dbReference>
<keyword evidence="3" id="KW-0238">DNA-binding</keyword>
<dbReference type="GO" id="GO:0003677">
    <property type="term" value="F:DNA binding"/>
    <property type="evidence" value="ECO:0007669"/>
    <property type="project" value="UniProtKB-KW"/>
</dbReference>
<feature type="region of interest" description="Disordered" evidence="5">
    <location>
        <begin position="266"/>
        <end position="451"/>
    </location>
</feature>
<keyword evidence="4" id="KW-0804">Transcription</keyword>
<feature type="compositionally biased region" description="Basic and acidic residues" evidence="5">
    <location>
        <begin position="384"/>
        <end position="406"/>
    </location>
</feature>
<dbReference type="AlphaFoldDB" id="A0A7K0K4K2"/>
<evidence type="ECO:0000256" key="4">
    <source>
        <dbReference type="ARBA" id="ARBA00023163"/>
    </source>
</evidence>
<proteinExistence type="predicted"/>
<dbReference type="RefSeq" id="WP_338106868.1">
    <property type="nucleotide sequence ID" value="NZ_VUMY01000011.1"/>
</dbReference>
<feature type="compositionally biased region" description="Polar residues" evidence="5">
    <location>
        <begin position="360"/>
        <end position="369"/>
    </location>
</feature>
<evidence type="ECO:0000313" key="9">
    <source>
        <dbReference type="EMBL" id="MST49990.1"/>
    </source>
</evidence>
<evidence type="ECO:0000256" key="5">
    <source>
        <dbReference type="SAM" id="MobiDB-lite"/>
    </source>
</evidence>
<dbReference type="Pfam" id="PF04539">
    <property type="entry name" value="Sigma70_r3"/>
    <property type="match status" value="1"/>
</dbReference>
<dbReference type="Pfam" id="PF04542">
    <property type="entry name" value="Sigma70_r2"/>
    <property type="match status" value="1"/>
</dbReference>
<dbReference type="InterPro" id="IPR013325">
    <property type="entry name" value="RNA_pol_sigma_r2"/>
</dbReference>
<dbReference type="SUPFAM" id="SSF88946">
    <property type="entry name" value="Sigma2 domain of RNA polymerase sigma factors"/>
    <property type="match status" value="1"/>
</dbReference>
<evidence type="ECO:0000256" key="2">
    <source>
        <dbReference type="ARBA" id="ARBA00023082"/>
    </source>
</evidence>
<evidence type="ECO:0000259" key="8">
    <source>
        <dbReference type="Pfam" id="PF04545"/>
    </source>
</evidence>
<evidence type="ECO:0000256" key="1">
    <source>
        <dbReference type="ARBA" id="ARBA00023015"/>
    </source>
</evidence>